<name>A0A290S1J8_9GAMM</name>
<evidence type="ECO:0000256" key="11">
    <source>
        <dbReference type="RuleBase" id="RU366059"/>
    </source>
</evidence>
<evidence type="ECO:0000256" key="1">
    <source>
        <dbReference type="ARBA" id="ARBA00001966"/>
    </source>
</evidence>
<comment type="pathway">
    <text evidence="2">Carbohydrate biosynthesis; gluconeogenesis.</text>
</comment>
<gene>
    <name evidence="14" type="primary">sdaA</name>
    <name evidence="14" type="ORF">PARC_a1412</name>
</gene>
<dbReference type="SUPFAM" id="SSF143548">
    <property type="entry name" value="Serine metabolism enzymes domain"/>
    <property type="match status" value="1"/>
</dbReference>
<evidence type="ECO:0000256" key="4">
    <source>
        <dbReference type="ARBA" id="ARBA00022432"/>
    </source>
</evidence>
<evidence type="ECO:0000313" key="14">
    <source>
        <dbReference type="EMBL" id="ATC86034.1"/>
    </source>
</evidence>
<evidence type="ECO:0000256" key="7">
    <source>
        <dbReference type="ARBA" id="ARBA00023004"/>
    </source>
</evidence>
<dbReference type="EMBL" id="CP011025">
    <property type="protein sequence ID" value="ATC86034.1"/>
    <property type="molecule type" value="Genomic_DNA"/>
</dbReference>
<dbReference type="InterPro" id="IPR005131">
    <property type="entry name" value="Ser_deHydtase_bsu"/>
</dbReference>
<evidence type="ECO:0000259" key="12">
    <source>
        <dbReference type="Pfam" id="PF03313"/>
    </source>
</evidence>
<dbReference type="GO" id="GO:0046872">
    <property type="term" value="F:metal ion binding"/>
    <property type="evidence" value="ECO:0007669"/>
    <property type="project" value="UniProtKB-KW"/>
</dbReference>
<keyword evidence="6 11" id="KW-0479">Metal-binding</keyword>
<dbReference type="EC" id="4.3.1.17" evidence="11"/>
<feature type="domain" description="Serine dehydratase beta chain" evidence="13">
    <location>
        <begin position="14"/>
        <end position="167"/>
    </location>
</feature>
<dbReference type="Gene3D" id="3.30.1330.90">
    <property type="entry name" value="D-3-phosphoglycerate dehydrogenase, domain 3"/>
    <property type="match status" value="1"/>
</dbReference>
<evidence type="ECO:0000256" key="3">
    <source>
        <dbReference type="ARBA" id="ARBA00008636"/>
    </source>
</evidence>
<evidence type="ECO:0000256" key="10">
    <source>
        <dbReference type="ARBA" id="ARBA00049406"/>
    </source>
</evidence>
<keyword evidence="4 11" id="KW-0312">Gluconeogenesis</keyword>
<dbReference type="GO" id="GO:0003941">
    <property type="term" value="F:L-serine ammonia-lyase activity"/>
    <property type="evidence" value="ECO:0007669"/>
    <property type="project" value="UniProtKB-UniRule"/>
</dbReference>
<dbReference type="Pfam" id="PF03313">
    <property type="entry name" value="SDH_alpha"/>
    <property type="match status" value="1"/>
</dbReference>
<dbReference type="GO" id="GO:0006094">
    <property type="term" value="P:gluconeogenesis"/>
    <property type="evidence" value="ECO:0007669"/>
    <property type="project" value="UniProtKB-KW"/>
</dbReference>
<evidence type="ECO:0000313" key="15">
    <source>
        <dbReference type="Proteomes" id="UP000016505"/>
    </source>
</evidence>
<keyword evidence="8 11" id="KW-0411">Iron-sulfur</keyword>
<dbReference type="Proteomes" id="UP000016505">
    <property type="component" value="Chromosome I"/>
</dbReference>
<protein>
    <recommendedName>
        <fullName evidence="11">L-serine dehydratase</fullName>
        <ecNumber evidence="11">4.3.1.17</ecNumber>
    </recommendedName>
</protein>
<evidence type="ECO:0000256" key="5">
    <source>
        <dbReference type="ARBA" id="ARBA00022485"/>
    </source>
</evidence>
<feature type="domain" description="Serine dehydratase-like alpha subunit" evidence="12">
    <location>
        <begin position="201"/>
        <end position="463"/>
    </location>
</feature>
<dbReference type="PANTHER" id="PTHR30182:SF1">
    <property type="entry name" value="L-SERINE DEHYDRATASE 1"/>
    <property type="match status" value="1"/>
</dbReference>
<evidence type="ECO:0000256" key="6">
    <source>
        <dbReference type="ARBA" id="ARBA00022723"/>
    </source>
</evidence>
<keyword evidence="7 11" id="KW-0408">Iron</keyword>
<dbReference type="AlphaFoldDB" id="A0A290S1J8"/>
<dbReference type="Pfam" id="PF03315">
    <property type="entry name" value="SDH_beta"/>
    <property type="match status" value="1"/>
</dbReference>
<comment type="similarity">
    <text evidence="3 11">Belongs to the iron-sulfur dependent L-serine dehydratase family.</text>
</comment>
<dbReference type="KEGG" id="part:PARC_a1412"/>
<keyword evidence="9 11" id="KW-0456">Lyase</keyword>
<comment type="cofactor">
    <cofactor evidence="1 11">
        <name>[4Fe-4S] cluster</name>
        <dbReference type="ChEBI" id="CHEBI:49883"/>
    </cofactor>
</comment>
<evidence type="ECO:0000259" key="13">
    <source>
        <dbReference type="Pfam" id="PF03315"/>
    </source>
</evidence>
<comment type="catalytic activity">
    <reaction evidence="10 11">
        <text>L-serine = pyruvate + NH4(+)</text>
        <dbReference type="Rhea" id="RHEA:19169"/>
        <dbReference type="ChEBI" id="CHEBI:15361"/>
        <dbReference type="ChEBI" id="CHEBI:28938"/>
        <dbReference type="ChEBI" id="CHEBI:33384"/>
        <dbReference type="EC" id="4.3.1.17"/>
    </reaction>
</comment>
<evidence type="ECO:0000256" key="8">
    <source>
        <dbReference type="ARBA" id="ARBA00023014"/>
    </source>
</evidence>
<dbReference type="GO" id="GO:0051539">
    <property type="term" value="F:4 iron, 4 sulfur cluster binding"/>
    <property type="evidence" value="ECO:0007669"/>
    <property type="project" value="UniProtKB-UniRule"/>
</dbReference>
<dbReference type="InterPro" id="IPR005130">
    <property type="entry name" value="Ser_deHydtase-like_asu"/>
</dbReference>
<organism evidence="14 15">
    <name type="scientific">Pseudoalteromonas arctica A 37-1-2</name>
    <dbReference type="NCBI Taxonomy" id="1117313"/>
    <lineage>
        <taxon>Bacteria</taxon>
        <taxon>Pseudomonadati</taxon>
        <taxon>Pseudomonadota</taxon>
        <taxon>Gammaproteobacteria</taxon>
        <taxon>Alteromonadales</taxon>
        <taxon>Pseudoalteromonadaceae</taxon>
        <taxon>Pseudoalteromonas</taxon>
    </lineage>
</organism>
<dbReference type="InterPro" id="IPR004644">
    <property type="entry name" value="Fe-S_L-Ser_mono"/>
</dbReference>
<evidence type="ECO:0000256" key="2">
    <source>
        <dbReference type="ARBA" id="ARBA00004742"/>
    </source>
</evidence>
<dbReference type="FunFam" id="3.30.1330.90:FF:000001">
    <property type="entry name" value="L-serine ammonia-lyase 1"/>
    <property type="match status" value="1"/>
</dbReference>
<dbReference type="NCBIfam" id="TIGR00720">
    <property type="entry name" value="sda_mono"/>
    <property type="match status" value="1"/>
</dbReference>
<evidence type="ECO:0000256" key="9">
    <source>
        <dbReference type="ARBA" id="ARBA00023239"/>
    </source>
</evidence>
<dbReference type="PANTHER" id="PTHR30182">
    <property type="entry name" value="L-SERINE DEHYDRATASE"/>
    <property type="match status" value="1"/>
</dbReference>
<dbReference type="InterPro" id="IPR029009">
    <property type="entry name" value="ASB_dom_sf"/>
</dbReference>
<dbReference type="InterPro" id="IPR051318">
    <property type="entry name" value="Fe-S_L-Ser"/>
</dbReference>
<proteinExistence type="inferred from homology"/>
<accession>A0A290S1J8</accession>
<keyword evidence="5 11" id="KW-0004">4Fe-4S</keyword>
<dbReference type="GO" id="GO:0009063">
    <property type="term" value="P:amino acid catabolic process"/>
    <property type="evidence" value="ECO:0007669"/>
    <property type="project" value="UniProtKB-ARBA"/>
</dbReference>
<reference evidence="14 15" key="1">
    <citation type="journal article" date="2012" name="J. Bacteriol.">
        <title>Genome sequences of type strains of seven species of the marine bacterium Pseudoalteromonas.</title>
        <authorList>
            <person name="Xie B.B."/>
            <person name="Shu Y.L."/>
            <person name="Qin Q.L."/>
            <person name="Rong J.C."/>
            <person name="Zhang X.Y."/>
            <person name="Chen X.L."/>
            <person name="Shi M."/>
            <person name="He H.L."/>
            <person name="Zhou B.C."/>
            <person name="Zhang Y.Z."/>
        </authorList>
    </citation>
    <scope>NUCLEOTIDE SEQUENCE [LARGE SCALE GENOMIC DNA]</scope>
    <source>
        <strain evidence="14 15">A 37-1-2</strain>
    </source>
</reference>
<sequence>MLIKQSRDTHIMISAFDMFSIGIGPSSSHTVGPMRASRLFVNDLQEQQLLANVTDIKVELYGSLGQTGVGHGSGKAVILGLAGYDPETIDADLVDDILATIEKDQVIYLNKTHKAKFPKQGAIVFHRRKTLPKHSNAMEIIASNNGEKVYSKVYYSIGGGFIVTDEEFENEKQAALDIREENPAPFPFGSAKELLEMCKESGFSVSTLMMKNEKTLRTEDEVKDTLFHIWKVMMACIDRGMRTEGILPGGLKVKRRAPSLYLKLNIEVSNDPLRAMDWVDLFALAVNEENAAGGRVVTAPTNGAAGILPAVLMYYHTFVKEVDRDIATRYLLTAAAIGILYKKNASISGAEVGCQGEVGVACSMAAGALTEIVGGNVVQVENAAEIGMEHNLGLTCDPVGGLVQVPCIERNAMGAIKAINASRLAIRGSGEQKVSLDKVIKTMLETGNDMKTKYKETARGGLAVNIIEC</sequence>